<dbReference type="KEGG" id="rmai:MACH21_22270"/>
<evidence type="ECO:0000256" key="2">
    <source>
        <dbReference type="RuleBase" id="RU000363"/>
    </source>
</evidence>
<keyword evidence="5" id="KW-1185">Reference proteome</keyword>
<evidence type="ECO:0000313" key="5">
    <source>
        <dbReference type="Proteomes" id="UP001337723"/>
    </source>
</evidence>
<dbReference type="InterPro" id="IPR020904">
    <property type="entry name" value="Sc_DH/Rdtase_CS"/>
</dbReference>
<dbReference type="Pfam" id="PF00106">
    <property type="entry name" value="adh_short"/>
    <property type="match status" value="1"/>
</dbReference>
<dbReference type="PRINTS" id="PR00080">
    <property type="entry name" value="SDRFAMILY"/>
</dbReference>
<dbReference type="SUPFAM" id="SSF51735">
    <property type="entry name" value="NAD(P)-binding Rossmann-fold domains"/>
    <property type="match status" value="1"/>
</dbReference>
<accession>A0AA48HE06</accession>
<reference evidence="4 5" key="1">
    <citation type="submission" date="2023-01" db="EMBL/GenBank/DDBJ databases">
        <title>Complete genome sequence of Roseicyclus marinus strain Dej080120_10.</title>
        <authorList>
            <person name="Ueki S."/>
            <person name="Maruyama F."/>
        </authorList>
    </citation>
    <scope>NUCLEOTIDE SEQUENCE [LARGE SCALE GENOMIC DNA]</scope>
    <source>
        <strain evidence="4 5">Dej080120_10</strain>
    </source>
</reference>
<evidence type="ECO:0000313" key="4">
    <source>
        <dbReference type="EMBL" id="BDW86050.1"/>
    </source>
</evidence>
<dbReference type="SMART" id="SM00822">
    <property type="entry name" value="PKS_KR"/>
    <property type="match status" value="1"/>
</dbReference>
<evidence type="ECO:0000256" key="1">
    <source>
        <dbReference type="ARBA" id="ARBA00006484"/>
    </source>
</evidence>
<gene>
    <name evidence="4" type="ORF">MACH21_22270</name>
</gene>
<sequence>MEHAGRHALVTGGGTGIGLDIARALAAAGAEVTITGRNLDRLQTIAAGTPRLHPLAMDVGDEVSVRDGIAHAATLRGPIAICIANAGIAEGASFHRETLDHWRAIMTTNLDGVFLTFQAALATLGREDWGRMIAISSIAGLRGLKGASAYTASKHGVLGLIRALSEERMGGPVTFNALCPGYVDTPIVSRNAAEIATRQGIPEAEARAHLARGNRHKILLQTEEVTGAALWLCSEAARSVNGQAIQIAGGQVT</sequence>
<dbReference type="Gene3D" id="3.40.50.720">
    <property type="entry name" value="NAD(P)-binding Rossmann-like Domain"/>
    <property type="match status" value="1"/>
</dbReference>
<dbReference type="PANTHER" id="PTHR42879:SF2">
    <property type="entry name" value="3-OXOACYL-[ACYL-CARRIER-PROTEIN] REDUCTASE FABG"/>
    <property type="match status" value="1"/>
</dbReference>
<feature type="domain" description="Ketoreductase" evidence="3">
    <location>
        <begin position="6"/>
        <end position="186"/>
    </location>
</feature>
<dbReference type="PROSITE" id="PS00061">
    <property type="entry name" value="ADH_SHORT"/>
    <property type="match status" value="1"/>
</dbReference>
<dbReference type="AlphaFoldDB" id="A0AA48HE06"/>
<proteinExistence type="inferred from homology"/>
<dbReference type="InterPro" id="IPR050259">
    <property type="entry name" value="SDR"/>
</dbReference>
<dbReference type="GO" id="GO:0032787">
    <property type="term" value="P:monocarboxylic acid metabolic process"/>
    <property type="evidence" value="ECO:0007669"/>
    <property type="project" value="UniProtKB-ARBA"/>
</dbReference>
<dbReference type="PRINTS" id="PR00081">
    <property type="entry name" value="GDHRDH"/>
</dbReference>
<evidence type="ECO:0000259" key="3">
    <source>
        <dbReference type="SMART" id="SM00822"/>
    </source>
</evidence>
<dbReference type="Proteomes" id="UP001337723">
    <property type="component" value="Chromosome"/>
</dbReference>
<dbReference type="RefSeq" id="WP_338271936.1">
    <property type="nucleotide sequence ID" value="NZ_AP027266.1"/>
</dbReference>
<dbReference type="FunFam" id="3.40.50.720:FF:000084">
    <property type="entry name" value="Short-chain dehydrogenase reductase"/>
    <property type="match status" value="1"/>
</dbReference>
<dbReference type="InterPro" id="IPR036291">
    <property type="entry name" value="NAD(P)-bd_dom_sf"/>
</dbReference>
<dbReference type="EMBL" id="AP027266">
    <property type="protein sequence ID" value="BDW86050.1"/>
    <property type="molecule type" value="Genomic_DNA"/>
</dbReference>
<dbReference type="PANTHER" id="PTHR42879">
    <property type="entry name" value="3-OXOACYL-(ACYL-CARRIER-PROTEIN) REDUCTASE"/>
    <property type="match status" value="1"/>
</dbReference>
<protein>
    <submittedName>
        <fullName evidence="4">3-hydroxyacyl-CoA dehydrogenase</fullName>
    </submittedName>
</protein>
<organism evidence="4 5">
    <name type="scientific">Roseicyclus marinus</name>
    <dbReference type="NCBI Taxonomy" id="2161673"/>
    <lineage>
        <taxon>Bacteria</taxon>
        <taxon>Pseudomonadati</taxon>
        <taxon>Pseudomonadota</taxon>
        <taxon>Alphaproteobacteria</taxon>
        <taxon>Rhodobacterales</taxon>
        <taxon>Roseobacteraceae</taxon>
        <taxon>Roseicyclus</taxon>
    </lineage>
</organism>
<dbReference type="InterPro" id="IPR057326">
    <property type="entry name" value="KR_dom"/>
</dbReference>
<name>A0AA48HE06_9RHOB</name>
<comment type="similarity">
    <text evidence="1 2">Belongs to the short-chain dehydrogenases/reductases (SDR) family.</text>
</comment>
<dbReference type="InterPro" id="IPR002347">
    <property type="entry name" value="SDR_fam"/>
</dbReference>